<evidence type="ECO:0000256" key="3">
    <source>
        <dbReference type="SAM" id="SignalP"/>
    </source>
</evidence>
<evidence type="ECO:0000256" key="2">
    <source>
        <dbReference type="SAM" id="Coils"/>
    </source>
</evidence>
<keyword evidence="2" id="KW-0175">Coiled coil</keyword>
<gene>
    <name evidence="5" type="ORF">GCM10008938_14590</name>
</gene>
<dbReference type="InterPro" id="IPR018392">
    <property type="entry name" value="LysM"/>
</dbReference>
<evidence type="ECO:0000259" key="4">
    <source>
        <dbReference type="PROSITE" id="PS51782"/>
    </source>
</evidence>
<dbReference type="Gene3D" id="2.70.70.10">
    <property type="entry name" value="Glucose Permease (Domain IIA)"/>
    <property type="match status" value="1"/>
</dbReference>
<keyword evidence="6" id="KW-1185">Reference proteome</keyword>
<keyword evidence="1 3" id="KW-0732">Signal</keyword>
<dbReference type="InterPro" id="IPR011055">
    <property type="entry name" value="Dup_hybrid_motif"/>
</dbReference>
<accession>A0ABQ2CX51</accession>
<dbReference type="EMBL" id="BMOD01000004">
    <property type="protein sequence ID" value="GGJ29637.1"/>
    <property type="molecule type" value="Genomic_DNA"/>
</dbReference>
<feature type="domain" description="LysM" evidence="4">
    <location>
        <begin position="116"/>
        <end position="161"/>
    </location>
</feature>
<dbReference type="SUPFAM" id="SSF54106">
    <property type="entry name" value="LysM domain"/>
    <property type="match status" value="2"/>
</dbReference>
<dbReference type="CDD" id="cd12797">
    <property type="entry name" value="M23_peptidase"/>
    <property type="match status" value="1"/>
</dbReference>
<dbReference type="InterPro" id="IPR036779">
    <property type="entry name" value="LysM_dom_sf"/>
</dbReference>
<proteinExistence type="predicted"/>
<dbReference type="SUPFAM" id="SSF51261">
    <property type="entry name" value="Duplicated hybrid motif"/>
    <property type="match status" value="1"/>
</dbReference>
<dbReference type="Pfam" id="PF01551">
    <property type="entry name" value="Peptidase_M23"/>
    <property type="match status" value="1"/>
</dbReference>
<evidence type="ECO:0000256" key="1">
    <source>
        <dbReference type="ARBA" id="ARBA00022729"/>
    </source>
</evidence>
<evidence type="ECO:0000313" key="6">
    <source>
        <dbReference type="Proteomes" id="UP000632222"/>
    </source>
</evidence>
<dbReference type="PROSITE" id="PS51782">
    <property type="entry name" value="LYSM"/>
    <property type="match status" value="1"/>
</dbReference>
<dbReference type="PANTHER" id="PTHR21666:SF289">
    <property type="entry name" value="L-ALA--D-GLU ENDOPEPTIDASE"/>
    <property type="match status" value="1"/>
</dbReference>
<dbReference type="SMART" id="SM00257">
    <property type="entry name" value="LysM"/>
    <property type="match status" value="3"/>
</dbReference>
<feature type="chain" id="PRO_5046457911" evidence="3">
    <location>
        <begin position="26"/>
        <end position="486"/>
    </location>
</feature>
<organism evidence="5 6">
    <name type="scientific">Deinococcus roseus</name>
    <dbReference type="NCBI Taxonomy" id="392414"/>
    <lineage>
        <taxon>Bacteria</taxon>
        <taxon>Thermotogati</taxon>
        <taxon>Deinococcota</taxon>
        <taxon>Deinococci</taxon>
        <taxon>Deinococcales</taxon>
        <taxon>Deinococcaceae</taxon>
        <taxon>Deinococcus</taxon>
    </lineage>
</organism>
<dbReference type="PANTHER" id="PTHR21666">
    <property type="entry name" value="PEPTIDASE-RELATED"/>
    <property type="match status" value="1"/>
</dbReference>
<feature type="signal peptide" evidence="3">
    <location>
        <begin position="1"/>
        <end position="25"/>
    </location>
</feature>
<dbReference type="Proteomes" id="UP000632222">
    <property type="component" value="Unassembled WGS sequence"/>
</dbReference>
<protein>
    <submittedName>
        <fullName evidence="5">Peptidase M23</fullName>
    </submittedName>
</protein>
<name>A0ABQ2CX51_9DEIO</name>
<feature type="coiled-coil region" evidence="2">
    <location>
        <begin position="267"/>
        <end position="305"/>
    </location>
</feature>
<comment type="caution">
    <text evidence="5">The sequence shown here is derived from an EMBL/GenBank/DDBJ whole genome shotgun (WGS) entry which is preliminary data.</text>
</comment>
<dbReference type="InterPro" id="IPR050570">
    <property type="entry name" value="Cell_wall_metabolism_enzyme"/>
</dbReference>
<sequence>MKSISMTARRLTAAAIALLLQQAVATPLVFPYDFRTATKTISVKSVESTVERGSAIVRIEPGDSLTQIAAEYGVRVKSIMWATGIKKDQLKPGMLIRVPLVAVVEDSITKLPPGVVVHEVQSGETLSTLAGRYGLSIIELISANPYTSSLDRLKEGDRLMIPSAQRGLIVRIKPGQDLVSVADFYGVDVGRVAKANGVSLPSDVSEGDYVLLPGVMAEGTLEALNDRRQTEIENRKKRELLERYQRYLVFVKRKKQLQYERYLVYLQEKQERKAREAQLAKERAIEEARQEAIARERAIEEARQTAIAREQSRKAEARALALQKQRQQQAAVQAQQARTAQRKASASKVVRASYDSGSVANTGFQWPLRSFTITSGYGRRGFWIGSSNFHTGLDMGAPTGTPIYAASSGRITASGWGSYGINVFVSNGNMRVIYGHMSRAAVQVGQYVDRGDLLGYVGCTGICTGPHLHFEVQRGGQHVNPYNYLP</sequence>
<reference evidence="6" key="1">
    <citation type="journal article" date="2019" name="Int. J. Syst. Evol. Microbiol.">
        <title>The Global Catalogue of Microorganisms (GCM) 10K type strain sequencing project: providing services to taxonomists for standard genome sequencing and annotation.</title>
        <authorList>
            <consortium name="The Broad Institute Genomics Platform"/>
            <consortium name="The Broad Institute Genome Sequencing Center for Infectious Disease"/>
            <person name="Wu L."/>
            <person name="Ma J."/>
        </authorList>
    </citation>
    <scope>NUCLEOTIDE SEQUENCE [LARGE SCALE GENOMIC DNA]</scope>
    <source>
        <strain evidence="6">JCM 14370</strain>
    </source>
</reference>
<dbReference type="Gene3D" id="3.10.350.10">
    <property type="entry name" value="LysM domain"/>
    <property type="match status" value="2"/>
</dbReference>
<dbReference type="Pfam" id="PF01476">
    <property type="entry name" value="LysM"/>
    <property type="match status" value="3"/>
</dbReference>
<dbReference type="InterPro" id="IPR016047">
    <property type="entry name" value="M23ase_b-sheet_dom"/>
</dbReference>
<dbReference type="CDD" id="cd00118">
    <property type="entry name" value="LysM"/>
    <property type="match status" value="2"/>
</dbReference>
<evidence type="ECO:0000313" key="5">
    <source>
        <dbReference type="EMBL" id="GGJ29637.1"/>
    </source>
</evidence>